<dbReference type="Gene3D" id="1.20.210.10">
    <property type="entry name" value="Cytochrome c oxidase-like, subunit I domain"/>
    <property type="match status" value="1"/>
</dbReference>
<keyword evidence="3" id="KW-1185">Reference proteome</keyword>
<dbReference type="GO" id="GO:0020037">
    <property type="term" value="F:heme binding"/>
    <property type="evidence" value="ECO:0007669"/>
    <property type="project" value="InterPro"/>
</dbReference>
<dbReference type="PANTHER" id="PTHR10422:SF18">
    <property type="entry name" value="CYTOCHROME C OXIDASE SUBUNIT 1"/>
    <property type="match status" value="1"/>
</dbReference>
<dbReference type="SUPFAM" id="SSF81442">
    <property type="entry name" value="Cytochrome c oxidase subunit I-like"/>
    <property type="match status" value="1"/>
</dbReference>
<dbReference type="GO" id="GO:0005739">
    <property type="term" value="C:mitochondrion"/>
    <property type="evidence" value="ECO:0007669"/>
    <property type="project" value="GOC"/>
</dbReference>
<sequence>MLNLINMTKTCTLVSIIPNLTIHQPKPNIIHIHTIYYNWRMSYAYHNWRLQKLTSQSHECWGTRYSLSPYKSYKLLITSTLLPTTTCIINTGNLAHAGASVDLTIFSLHLAGVSSILGAINFITTIISIKPPTIPQHQTPLFLYCCYYHYLLYSDFTWIWNNLTYCKLLFRKKRETFGYIVGTDVDTRAYFTSAIIIIAISTGVKSNTSTTCYQQEQYSLLWEASYIDSHYSLRLYTQLNMSKNSLCKYMCSCKYNLLPTTFPGSIWNTMTIFRLPRCIHNMKYCLIHRLIYFTNGSNINNFQNLRGICIKTRSL</sequence>
<dbReference type="InterPro" id="IPR036927">
    <property type="entry name" value="Cyt_c_oxase-like_su1_sf"/>
</dbReference>
<proteinExistence type="predicted"/>
<feature type="transmembrane region" description="Helical" evidence="1">
    <location>
        <begin position="73"/>
        <end position="91"/>
    </location>
</feature>
<keyword evidence="1" id="KW-1133">Transmembrane helix</keyword>
<name>A0A643CCG1_BALPH</name>
<keyword evidence="1" id="KW-0812">Transmembrane</keyword>
<dbReference type="GO" id="GO:0006123">
    <property type="term" value="P:mitochondrial electron transport, cytochrome c to oxygen"/>
    <property type="evidence" value="ECO:0007669"/>
    <property type="project" value="TreeGrafter"/>
</dbReference>
<accession>A0A643CCG1</accession>
<organism evidence="2 3">
    <name type="scientific">Balaenoptera physalus</name>
    <name type="common">Fin whale</name>
    <name type="synonym">Balaena physalus</name>
    <dbReference type="NCBI Taxonomy" id="9770"/>
    <lineage>
        <taxon>Eukaryota</taxon>
        <taxon>Metazoa</taxon>
        <taxon>Chordata</taxon>
        <taxon>Craniata</taxon>
        <taxon>Vertebrata</taxon>
        <taxon>Euteleostomi</taxon>
        <taxon>Mammalia</taxon>
        <taxon>Eutheria</taxon>
        <taxon>Laurasiatheria</taxon>
        <taxon>Artiodactyla</taxon>
        <taxon>Whippomorpha</taxon>
        <taxon>Cetacea</taxon>
        <taxon>Mysticeti</taxon>
        <taxon>Balaenopteridae</taxon>
        <taxon>Balaenoptera</taxon>
    </lineage>
</organism>
<feature type="transmembrane region" description="Helical" evidence="1">
    <location>
        <begin position="141"/>
        <end position="160"/>
    </location>
</feature>
<feature type="transmembrane region" description="Helical" evidence="1">
    <location>
        <begin position="103"/>
        <end position="129"/>
    </location>
</feature>
<dbReference type="GO" id="GO:0004129">
    <property type="term" value="F:cytochrome-c oxidase activity"/>
    <property type="evidence" value="ECO:0007669"/>
    <property type="project" value="InterPro"/>
</dbReference>
<dbReference type="Proteomes" id="UP000437017">
    <property type="component" value="Unassembled WGS sequence"/>
</dbReference>
<dbReference type="GO" id="GO:0015990">
    <property type="term" value="P:electron transport coupled proton transport"/>
    <property type="evidence" value="ECO:0007669"/>
    <property type="project" value="TreeGrafter"/>
</dbReference>
<comment type="caution">
    <text evidence="2">The sequence shown here is derived from an EMBL/GenBank/DDBJ whole genome shotgun (WGS) entry which is preliminary data.</text>
</comment>
<dbReference type="AlphaFoldDB" id="A0A643CCG1"/>
<evidence type="ECO:0000313" key="3">
    <source>
        <dbReference type="Proteomes" id="UP000437017"/>
    </source>
</evidence>
<gene>
    <name evidence="2" type="ORF">E2I00_011424</name>
</gene>
<dbReference type="GO" id="GO:0016020">
    <property type="term" value="C:membrane"/>
    <property type="evidence" value="ECO:0007669"/>
    <property type="project" value="InterPro"/>
</dbReference>
<reference evidence="2 3" key="1">
    <citation type="journal article" date="2019" name="PLoS ONE">
        <title>Genomic analyses reveal an absence of contemporary introgressive admixture between fin whales and blue whales, despite known hybrids.</title>
        <authorList>
            <person name="Westbury M.V."/>
            <person name="Petersen B."/>
            <person name="Lorenzen E.D."/>
        </authorList>
    </citation>
    <scope>NUCLEOTIDE SEQUENCE [LARGE SCALE GENOMIC DNA]</scope>
    <source>
        <strain evidence="2">FinWhale-01</strain>
    </source>
</reference>
<evidence type="ECO:0000313" key="2">
    <source>
        <dbReference type="EMBL" id="KAB0397648.1"/>
    </source>
</evidence>
<dbReference type="InterPro" id="IPR000883">
    <property type="entry name" value="Cyt_C_Oxase_1"/>
</dbReference>
<keyword evidence="1" id="KW-0472">Membrane</keyword>
<protein>
    <recommendedName>
        <fullName evidence="4">Cytochrome-c oxidase</fullName>
    </recommendedName>
</protein>
<feature type="non-terminal residue" evidence="2">
    <location>
        <position position="315"/>
    </location>
</feature>
<dbReference type="PANTHER" id="PTHR10422">
    <property type="entry name" value="CYTOCHROME C OXIDASE SUBUNIT 1"/>
    <property type="match status" value="1"/>
</dbReference>
<evidence type="ECO:0008006" key="4">
    <source>
        <dbReference type="Google" id="ProtNLM"/>
    </source>
</evidence>
<dbReference type="EMBL" id="SGJD01001932">
    <property type="protein sequence ID" value="KAB0397648.1"/>
    <property type="molecule type" value="Genomic_DNA"/>
</dbReference>
<evidence type="ECO:0000256" key="1">
    <source>
        <dbReference type="SAM" id="Phobius"/>
    </source>
</evidence>